<dbReference type="RefSeq" id="WP_184812424.1">
    <property type="nucleotide sequence ID" value="NZ_JACHJQ010000004.1"/>
</dbReference>
<dbReference type="EMBL" id="JACHJQ010000004">
    <property type="protein sequence ID" value="MBB4908344.1"/>
    <property type="molecule type" value="Genomic_DNA"/>
</dbReference>
<gene>
    <name evidence="1" type="ORF">FHR82_004586</name>
</gene>
<name>A0A7W7Q815_9PSEU</name>
<evidence type="ECO:0000313" key="2">
    <source>
        <dbReference type="Proteomes" id="UP000520767"/>
    </source>
</evidence>
<sequence>MRSGISMRYEIDHDNEIATLYFGYRDDYVLTLGRENLDKLVDLGAAARREFAARPTG</sequence>
<evidence type="ECO:0000313" key="1">
    <source>
        <dbReference type="EMBL" id="MBB4908344.1"/>
    </source>
</evidence>
<comment type="caution">
    <text evidence="1">The sequence shown here is derived from an EMBL/GenBank/DDBJ whole genome shotgun (WGS) entry which is preliminary data.</text>
</comment>
<accession>A0A7W7Q815</accession>
<protein>
    <submittedName>
        <fullName evidence="1">Uncharacterized protein</fullName>
    </submittedName>
</protein>
<dbReference type="AlphaFoldDB" id="A0A7W7Q815"/>
<dbReference type="Proteomes" id="UP000520767">
    <property type="component" value="Unassembled WGS sequence"/>
</dbReference>
<keyword evidence="2" id="KW-1185">Reference proteome</keyword>
<proteinExistence type="predicted"/>
<organism evidence="1 2">
    <name type="scientific">Actinophytocola algeriensis</name>
    <dbReference type="NCBI Taxonomy" id="1768010"/>
    <lineage>
        <taxon>Bacteria</taxon>
        <taxon>Bacillati</taxon>
        <taxon>Actinomycetota</taxon>
        <taxon>Actinomycetes</taxon>
        <taxon>Pseudonocardiales</taxon>
        <taxon>Pseudonocardiaceae</taxon>
    </lineage>
</organism>
<reference evidence="1 2" key="1">
    <citation type="submission" date="2020-08" db="EMBL/GenBank/DDBJ databases">
        <title>Genomic Encyclopedia of Type Strains, Phase III (KMG-III): the genomes of soil and plant-associated and newly described type strains.</title>
        <authorList>
            <person name="Whitman W."/>
        </authorList>
    </citation>
    <scope>NUCLEOTIDE SEQUENCE [LARGE SCALE GENOMIC DNA]</scope>
    <source>
        <strain evidence="1 2">CECT 8960</strain>
    </source>
</reference>